<dbReference type="GO" id="GO:0005886">
    <property type="term" value="C:plasma membrane"/>
    <property type="evidence" value="ECO:0007669"/>
    <property type="project" value="UniProtKB-SubCell"/>
</dbReference>
<evidence type="ECO:0000256" key="2">
    <source>
        <dbReference type="ARBA" id="ARBA00008193"/>
    </source>
</evidence>
<dbReference type="Pfam" id="PF03458">
    <property type="entry name" value="Gly_transporter"/>
    <property type="match status" value="2"/>
</dbReference>
<dbReference type="EMBL" id="BMRG01000001">
    <property type="protein sequence ID" value="GGP39596.1"/>
    <property type="molecule type" value="Genomic_DNA"/>
</dbReference>
<reference evidence="9" key="2">
    <citation type="submission" date="2020-09" db="EMBL/GenBank/DDBJ databases">
        <authorList>
            <person name="Sun Q."/>
            <person name="Ohkuma M."/>
        </authorList>
    </citation>
    <scope>NUCLEOTIDE SEQUENCE</scope>
    <source>
        <strain evidence="9">JCM 3313</strain>
    </source>
</reference>
<feature type="transmembrane region" description="Helical" evidence="7">
    <location>
        <begin position="28"/>
        <end position="46"/>
    </location>
</feature>
<feature type="domain" description="Glycine transporter" evidence="8">
    <location>
        <begin position="60"/>
        <end position="128"/>
    </location>
</feature>
<dbReference type="Proteomes" id="UP000639606">
    <property type="component" value="Unassembled WGS sequence"/>
</dbReference>
<feature type="domain" description="Glycine transporter" evidence="8">
    <location>
        <begin position="2"/>
        <end position="46"/>
    </location>
</feature>
<evidence type="ECO:0000256" key="4">
    <source>
        <dbReference type="ARBA" id="ARBA00022692"/>
    </source>
</evidence>
<evidence type="ECO:0000313" key="9">
    <source>
        <dbReference type="EMBL" id="GGP39596.1"/>
    </source>
</evidence>
<name>A0A918ECG3_9PSEU</name>
<comment type="subcellular location">
    <subcellularLocation>
        <location evidence="1">Cell membrane</location>
        <topology evidence="1">Multi-pass membrane protein</topology>
    </subcellularLocation>
</comment>
<feature type="transmembrane region" description="Helical" evidence="7">
    <location>
        <begin position="115"/>
        <end position="132"/>
    </location>
</feature>
<protein>
    <submittedName>
        <fullName evidence="9">Membrane protein</fullName>
    </submittedName>
</protein>
<evidence type="ECO:0000256" key="7">
    <source>
        <dbReference type="SAM" id="Phobius"/>
    </source>
</evidence>
<keyword evidence="4 7" id="KW-0812">Transmembrane</keyword>
<evidence type="ECO:0000313" key="10">
    <source>
        <dbReference type="Proteomes" id="UP000639606"/>
    </source>
</evidence>
<reference evidence="9" key="1">
    <citation type="journal article" date="2014" name="Int. J. Syst. Evol. Microbiol.">
        <title>Complete genome sequence of Corynebacterium casei LMG S-19264T (=DSM 44701T), isolated from a smear-ripened cheese.</title>
        <authorList>
            <consortium name="US DOE Joint Genome Institute (JGI-PGF)"/>
            <person name="Walter F."/>
            <person name="Albersmeier A."/>
            <person name="Kalinowski J."/>
            <person name="Ruckert C."/>
        </authorList>
    </citation>
    <scope>NUCLEOTIDE SEQUENCE</scope>
    <source>
        <strain evidence="9">JCM 3313</strain>
    </source>
</reference>
<comment type="caution">
    <text evidence="9">The sequence shown here is derived from an EMBL/GenBank/DDBJ whole genome shotgun (WGS) entry which is preliminary data.</text>
</comment>
<sequence>MAAIVTAIGGGLLRDVLLGIHPSTVLTTWWYAAVSTAVAVLVFSLYPRLTGLRLSVEFGDALGLAAFSLAGAARAVEHGLPIHLAGLIGMVNGVGGGMLRDMMLGRVPFVLREEIYALPAMGGSLLFASGIAPEAAVAGLIVGVRMAAVVFKWKLPTGRTERRLPESDLERTMRIPRYTPTHDQTVVLRRVPPPHNPPRRVA</sequence>
<dbReference type="AlphaFoldDB" id="A0A918ECG3"/>
<organism evidence="9 10">
    <name type="scientific">Saccharothrix coeruleofusca</name>
    <dbReference type="NCBI Taxonomy" id="33919"/>
    <lineage>
        <taxon>Bacteria</taxon>
        <taxon>Bacillati</taxon>
        <taxon>Actinomycetota</taxon>
        <taxon>Actinomycetes</taxon>
        <taxon>Pseudonocardiales</taxon>
        <taxon>Pseudonocardiaceae</taxon>
        <taxon>Saccharothrix</taxon>
    </lineage>
</organism>
<evidence type="ECO:0000259" key="8">
    <source>
        <dbReference type="Pfam" id="PF03458"/>
    </source>
</evidence>
<proteinExistence type="inferred from homology"/>
<feature type="transmembrane region" description="Helical" evidence="7">
    <location>
        <begin position="58"/>
        <end position="76"/>
    </location>
</feature>
<keyword evidence="6 7" id="KW-0472">Membrane</keyword>
<gene>
    <name evidence="9" type="ORF">GCM10010185_08950</name>
</gene>
<feature type="transmembrane region" description="Helical" evidence="7">
    <location>
        <begin position="82"/>
        <end position="103"/>
    </location>
</feature>
<keyword evidence="5 7" id="KW-1133">Transmembrane helix</keyword>
<dbReference type="PANTHER" id="PTHR30506:SF3">
    <property type="entry name" value="UPF0126 INNER MEMBRANE PROTEIN YADS-RELATED"/>
    <property type="match status" value="1"/>
</dbReference>
<evidence type="ECO:0000256" key="5">
    <source>
        <dbReference type="ARBA" id="ARBA00022989"/>
    </source>
</evidence>
<evidence type="ECO:0000256" key="6">
    <source>
        <dbReference type="ARBA" id="ARBA00023136"/>
    </source>
</evidence>
<evidence type="ECO:0000256" key="3">
    <source>
        <dbReference type="ARBA" id="ARBA00022475"/>
    </source>
</evidence>
<dbReference type="InterPro" id="IPR005115">
    <property type="entry name" value="Gly_transporter"/>
</dbReference>
<keyword evidence="10" id="KW-1185">Reference proteome</keyword>
<keyword evidence="3" id="KW-1003">Cell membrane</keyword>
<accession>A0A918ECG3</accession>
<dbReference type="PANTHER" id="PTHR30506">
    <property type="entry name" value="INNER MEMBRANE PROTEIN"/>
    <property type="match status" value="1"/>
</dbReference>
<evidence type="ECO:0000256" key="1">
    <source>
        <dbReference type="ARBA" id="ARBA00004651"/>
    </source>
</evidence>
<comment type="similarity">
    <text evidence="2">Belongs to the UPF0126 family.</text>
</comment>